<name>A0ABS2S194_9PSEU</name>
<keyword evidence="11" id="KW-1185">Reference proteome</keyword>
<evidence type="ECO:0000256" key="4">
    <source>
        <dbReference type="ARBA" id="ARBA00022741"/>
    </source>
</evidence>
<dbReference type="InterPro" id="IPR011009">
    <property type="entry name" value="Kinase-like_dom_sf"/>
</dbReference>
<dbReference type="SUPFAM" id="SSF56112">
    <property type="entry name" value="Protein kinase-like (PK-like)"/>
    <property type="match status" value="1"/>
</dbReference>
<feature type="compositionally biased region" description="Low complexity" evidence="8">
    <location>
        <begin position="493"/>
        <end position="505"/>
    </location>
</feature>
<comment type="caution">
    <text evidence="10">The sequence shown here is derived from an EMBL/GenBank/DDBJ whole genome shotgun (WGS) entry which is preliminary data.</text>
</comment>
<feature type="compositionally biased region" description="Low complexity" evidence="8">
    <location>
        <begin position="514"/>
        <end position="533"/>
    </location>
</feature>
<feature type="binding site" evidence="7">
    <location>
        <position position="43"/>
    </location>
    <ligand>
        <name>ATP</name>
        <dbReference type="ChEBI" id="CHEBI:30616"/>
    </ligand>
</feature>
<proteinExistence type="predicted"/>
<dbReference type="EC" id="2.7.11.1" evidence="1"/>
<feature type="domain" description="Protein kinase" evidence="9">
    <location>
        <begin position="14"/>
        <end position="275"/>
    </location>
</feature>
<sequence length="639" mass="65504">MGAVVDERTIAGRYRLTARIGEGGMGVVWRAEDTRLRRIVAVKELLTRNGFDADSAKRAVREGRIAARLQHPNVIALYDVIEDEGRPWLVMEYLPSRSLAGILADRGALPPDEARRIGRQLTAGLAAAHDAGVVHRDVKPGNVLVTEFGTVKVTDFGTSRVAGEGTLTGSGLLVGTPAYLAPEVARGGEPGFPADVFGVGATLYAAVEGTPPFGLDGNPIVLLHRAAEGKYAPPANAGSLEPVLTRLLDPDPDTRPSMAEAVRMLAEDSAEPPTVLASALPAAAATRIVVPPAPAEEPPADTAPPAADPTAQDVAAQDAAAQDAAAQDVAAQDVAARDSAAQDAAAGDSAAQAPAAQDSAAQGQAAQDHAAQDHAARGAAAPPPTGDRAAATTPAATTPAATTPLPAGSSASPTAHPAPADAPPTRVPHPGAPPAPPDGEPEPNRKRAALLATGVLAALLVVALVVWLNRGDGDPSPAAQGTGSGTPTSAPSDGQPDGQPTGGTPPVQPPPTQQPTTTTQQPTTTTTAQQATTTPPPQPAGPDQALIAYYGLLPEDTEAGFARLTDRFKADRNQTLATYRQFWSDKQDILLDGVQVDGDRVTATVTYVYKNGSTLVERHRYTLVRAGDGWAIDHQADAG</sequence>
<feature type="region of interest" description="Disordered" evidence="8">
    <location>
        <begin position="292"/>
        <end position="445"/>
    </location>
</feature>
<dbReference type="InterPro" id="IPR008271">
    <property type="entry name" value="Ser/Thr_kinase_AS"/>
</dbReference>
<dbReference type="InterPro" id="IPR017441">
    <property type="entry name" value="Protein_kinase_ATP_BS"/>
</dbReference>
<dbReference type="Proteomes" id="UP001195724">
    <property type="component" value="Unassembled WGS sequence"/>
</dbReference>
<dbReference type="PANTHER" id="PTHR43289:SF6">
    <property type="entry name" value="SERINE_THREONINE-PROTEIN KINASE NEKL-3"/>
    <property type="match status" value="1"/>
</dbReference>
<dbReference type="SMART" id="SM00220">
    <property type="entry name" value="S_TKc"/>
    <property type="match status" value="1"/>
</dbReference>
<feature type="compositionally biased region" description="Polar residues" evidence="8">
    <location>
        <begin position="479"/>
        <end position="492"/>
    </location>
</feature>
<feature type="compositionally biased region" description="Low complexity" evidence="8">
    <location>
        <begin position="386"/>
        <end position="419"/>
    </location>
</feature>
<feature type="compositionally biased region" description="Pro residues" evidence="8">
    <location>
        <begin position="420"/>
        <end position="438"/>
    </location>
</feature>
<dbReference type="PRINTS" id="PR01217">
    <property type="entry name" value="PRICHEXTENSN"/>
</dbReference>
<dbReference type="CDD" id="cd14014">
    <property type="entry name" value="STKc_PknB_like"/>
    <property type="match status" value="1"/>
</dbReference>
<evidence type="ECO:0000313" key="11">
    <source>
        <dbReference type="Proteomes" id="UP001195724"/>
    </source>
</evidence>
<dbReference type="PROSITE" id="PS50011">
    <property type="entry name" value="PROTEIN_KINASE_DOM"/>
    <property type="match status" value="1"/>
</dbReference>
<evidence type="ECO:0000256" key="8">
    <source>
        <dbReference type="SAM" id="MobiDB-lite"/>
    </source>
</evidence>
<organism evidence="10 11">
    <name type="scientific">Saccharothrix algeriensis</name>
    <dbReference type="NCBI Taxonomy" id="173560"/>
    <lineage>
        <taxon>Bacteria</taxon>
        <taxon>Bacillati</taxon>
        <taxon>Actinomycetota</taxon>
        <taxon>Actinomycetes</taxon>
        <taxon>Pseudonocardiales</taxon>
        <taxon>Pseudonocardiaceae</taxon>
        <taxon>Saccharothrix</taxon>
    </lineage>
</organism>
<dbReference type="InterPro" id="IPR000719">
    <property type="entry name" value="Prot_kinase_dom"/>
</dbReference>
<feature type="compositionally biased region" description="Low complexity" evidence="8">
    <location>
        <begin position="303"/>
        <end position="369"/>
    </location>
</feature>
<evidence type="ECO:0000256" key="5">
    <source>
        <dbReference type="ARBA" id="ARBA00022777"/>
    </source>
</evidence>
<dbReference type="Pfam" id="PF00069">
    <property type="entry name" value="Pkinase"/>
    <property type="match status" value="1"/>
</dbReference>
<evidence type="ECO:0000313" key="10">
    <source>
        <dbReference type="EMBL" id="MBM7810007.1"/>
    </source>
</evidence>
<keyword evidence="2" id="KW-0723">Serine/threonine-protein kinase</keyword>
<keyword evidence="5" id="KW-0418">Kinase</keyword>
<keyword evidence="4 7" id="KW-0547">Nucleotide-binding</keyword>
<evidence type="ECO:0000256" key="6">
    <source>
        <dbReference type="ARBA" id="ARBA00022840"/>
    </source>
</evidence>
<dbReference type="Gene3D" id="3.30.200.20">
    <property type="entry name" value="Phosphorylase Kinase, domain 1"/>
    <property type="match status" value="1"/>
</dbReference>
<evidence type="ECO:0000256" key="1">
    <source>
        <dbReference type="ARBA" id="ARBA00012513"/>
    </source>
</evidence>
<dbReference type="PANTHER" id="PTHR43289">
    <property type="entry name" value="MITOGEN-ACTIVATED PROTEIN KINASE KINASE KINASE 20-RELATED"/>
    <property type="match status" value="1"/>
</dbReference>
<gene>
    <name evidence="10" type="ORF">JOE68_000872</name>
</gene>
<reference evidence="10 11" key="1">
    <citation type="submission" date="2021-01" db="EMBL/GenBank/DDBJ databases">
        <title>Sequencing the genomes of 1000 actinobacteria strains.</title>
        <authorList>
            <person name="Klenk H.-P."/>
        </authorList>
    </citation>
    <scope>NUCLEOTIDE SEQUENCE [LARGE SCALE GENOMIC DNA]</scope>
    <source>
        <strain evidence="10 11">DSM 44581</strain>
    </source>
</reference>
<keyword evidence="6 7" id="KW-0067">ATP-binding</keyword>
<evidence type="ECO:0000256" key="7">
    <source>
        <dbReference type="PROSITE-ProRule" id="PRU10141"/>
    </source>
</evidence>
<feature type="region of interest" description="Disordered" evidence="8">
    <location>
        <begin position="475"/>
        <end position="544"/>
    </location>
</feature>
<evidence type="ECO:0000256" key="3">
    <source>
        <dbReference type="ARBA" id="ARBA00022679"/>
    </source>
</evidence>
<dbReference type="Gene3D" id="1.10.510.10">
    <property type="entry name" value="Transferase(Phosphotransferase) domain 1"/>
    <property type="match status" value="1"/>
</dbReference>
<dbReference type="PROSITE" id="PS00108">
    <property type="entry name" value="PROTEIN_KINASE_ST"/>
    <property type="match status" value="1"/>
</dbReference>
<evidence type="ECO:0000256" key="2">
    <source>
        <dbReference type="ARBA" id="ARBA00022527"/>
    </source>
</evidence>
<dbReference type="EMBL" id="JAFBCL010000001">
    <property type="protein sequence ID" value="MBM7810007.1"/>
    <property type="molecule type" value="Genomic_DNA"/>
</dbReference>
<dbReference type="RefSeq" id="WP_204841041.1">
    <property type="nucleotide sequence ID" value="NZ_JAFBCL010000001.1"/>
</dbReference>
<dbReference type="PROSITE" id="PS00107">
    <property type="entry name" value="PROTEIN_KINASE_ATP"/>
    <property type="match status" value="1"/>
</dbReference>
<protein>
    <recommendedName>
        <fullName evidence="1">non-specific serine/threonine protein kinase</fullName>
        <ecNumber evidence="1">2.7.11.1</ecNumber>
    </recommendedName>
</protein>
<keyword evidence="3" id="KW-0808">Transferase</keyword>
<accession>A0ABS2S194</accession>
<evidence type="ECO:0000259" key="9">
    <source>
        <dbReference type="PROSITE" id="PS50011"/>
    </source>
</evidence>